<keyword evidence="5 7" id="KW-1133">Transmembrane helix</keyword>
<keyword evidence="3" id="KW-1003">Cell membrane</keyword>
<gene>
    <name evidence="8" type="ORF">DVJ77_15815</name>
</gene>
<accession>A0A369UJK1</accession>
<evidence type="ECO:0000256" key="3">
    <source>
        <dbReference type="ARBA" id="ARBA00022475"/>
    </source>
</evidence>
<dbReference type="InterPro" id="IPR014047">
    <property type="entry name" value="Chr_Tranpt_l_chain"/>
</dbReference>
<organism evidence="8 9">
    <name type="scientific">Dyella tabacisoli</name>
    <dbReference type="NCBI Taxonomy" id="2282381"/>
    <lineage>
        <taxon>Bacteria</taxon>
        <taxon>Pseudomonadati</taxon>
        <taxon>Pseudomonadota</taxon>
        <taxon>Gammaproteobacteria</taxon>
        <taxon>Lysobacterales</taxon>
        <taxon>Rhodanobacteraceae</taxon>
        <taxon>Dyella</taxon>
    </lineage>
</organism>
<keyword evidence="4 7" id="KW-0812">Transmembrane</keyword>
<comment type="subcellular location">
    <subcellularLocation>
        <location evidence="1">Cell membrane</location>
        <topology evidence="1">Multi-pass membrane protein</topology>
    </subcellularLocation>
</comment>
<feature type="transmembrane region" description="Helical" evidence="7">
    <location>
        <begin position="313"/>
        <end position="334"/>
    </location>
</feature>
<dbReference type="PIRSF" id="PIRSF004810">
    <property type="entry name" value="ChrA"/>
    <property type="match status" value="1"/>
</dbReference>
<feature type="transmembrane region" description="Helical" evidence="7">
    <location>
        <begin position="135"/>
        <end position="156"/>
    </location>
</feature>
<feature type="transmembrane region" description="Helical" evidence="7">
    <location>
        <begin position="29"/>
        <end position="50"/>
    </location>
</feature>
<name>A0A369UJK1_9GAMM</name>
<comment type="caution">
    <text evidence="8">The sequence shown here is derived from an EMBL/GenBank/DDBJ whole genome shotgun (WGS) entry which is preliminary data.</text>
</comment>
<feature type="transmembrane region" description="Helical" evidence="7">
    <location>
        <begin position="372"/>
        <end position="393"/>
    </location>
</feature>
<evidence type="ECO:0000256" key="4">
    <source>
        <dbReference type="ARBA" id="ARBA00022692"/>
    </source>
</evidence>
<evidence type="ECO:0000256" key="1">
    <source>
        <dbReference type="ARBA" id="ARBA00004651"/>
    </source>
</evidence>
<evidence type="ECO:0000256" key="7">
    <source>
        <dbReference type="SAM" id="Phobius"/>
    </source>
</evidence>
<dbReference type="GO" id="GO:0015109">
    <property type="term" value="F:chromate transmembrane transporter activity"/>
    <property type="evidence" value="ECO:0007669"/>
    <property type="project" value="InterPro"/>
</dbReference>
<feature type="transmembrane region" description="Helical" evidence="7">
    <location>
        <begin position="346"/>
        <end position="366"/>
    </location>
</feature>
<dbReference type="InterPro" id="IPR003370">
    <property type="entry name" value="Chromate_transpt"/>
</dbReference>
<dbReference type="RefSeq" id="WP_114846480.1">
    <property type="nucleotide sequence ID" value="NZ_JBHSPE010000002.1"/>
</dbReference>
<evidence type="ECO:0000256" key="5">
    <source>
        <dbReference type="ARBA" id="ARBA00022989"/>
    </source>
</evidence>
<dbReference type="PANTHER" id="PTHR33567:SF3">
    <property type="entry name" value="CHROMATE ION TRANSPORTER (EUROFUNG)"/>
    <property type="match status" value="1"/>
</dbReference>
<comment type="similarity">
    <text evidence="2">Belongs to the chromate ion transporter (CHR) (TC 2.A.51) family.</text>
</comment>
<evidence type="ECO:0000313" key="8">
    <source>
        <dbReference type="EMBL" id="RDD80697.1"/>
    </source>
</evidence>
<evidence type="ECO:0000313" key="9">
    <source>
        <dbReference type="Proteomes" id="UP000253782"/>
    </source>
</evidence>
<evidence type="ECO:0000256" key="2">
    <source>
        <dbReference type="ARBA" id="ARBA00005262"/>
    </source>
</evidence>
<feature type="transmembrane region" description="Helical" evidence="7">
    <location>
        <begin position="246"/>
        <end position="269"/>
    </location>
</feature>
<feature type="transmembrane region" description="Helical" evidence="7">
    <location>
        <begin position="98"/>
        <end position="123"/>
    </location>
</feature>
<keyword evidence="9" id="KW-1185">Reference proteome</keyword>
<dbReference type="EMBL" id="QQAH01000015">
    <property type="protein sequence ID" value="RDD80697.1"/>
    <property type="molecule type" value="Genomic_DNA"/>
</dbReference>
<dbReference type="NCBIfam" id="TIGR00937">
    <property type="entry name" value="2A51"/>
    <property type="match status" value="1"/>
</dbReference>
<feature type="transmembrane region" description="Helical" evidence="7">
    <location>
        <begin position="281"/>
        <end position="301"/>
    </location>
</feature>
<feature type="transmembrane region" description="Helical" evidence="7">
    <location>
        <begin position="217"/>
        <end position="240"/>
    </location>
</feature>
<dbReference type="PANTHER" id="PTHR33567">
    <property type="entry name" value="CHROMATE ION TRANSPORTER (EUROFUNG)"/>
    <property type="match status" value="1"/>
</dbReference>
<dbReference type="GO" id="GO:0005886">
    <property type="term" value="C:plasma membrane"/>
    <property type="evidence" value="ECO:0007669"/>
    <property type="project" value="UniProtKB-SubCell"/>
</dbReference>
<sequence length="414" mass="43619">MTASDIGPDLSPLPLPLPSSSAPGRAREVFVAFLKLGLTSFGGPIAHIGYFRRAFVEQRRWLDDAHFSQLLALCQFLPGPASSQLGCALGLLRAGWRGALAAFAGFTLPSALLLFAFAAWAPYLDSRWGQAVLHGLKLVALVVVAQGLLGMLRTLAPDGPRRVLALAAATMLLWQPQASMQLLVIAAAAALGPWMCRAVQAHRGDVFVLNYTYRDAIWLLLAYALLLLGALAASAGWPWLLQAAAAFYRSGALVFGGGHVVLPLLKQALVTPGWLDEGSFLAGYGAAQAVPGPMFSLAAFLGSSLHGGQGGVLGAMVGLLAIFLPGLLLVTGMLPFWQRLSARDDAVRAVAGINAAVIGLLAAAFYDPLWTGAVHAPIDLVIVAVGLAVLVFARKPVWLAMLWCVGVSLCRAWF</sequence>
<protein>
    <submittedName>
        <fullName evidence="8">Chromate ion family chromate transporter</fullName>
    </submittedName>
</protein>
<proteinExistence type="inferred from homology"/>
<evidence type="ECO:0000256" key="6">
    <source>
        <dbReference type="ARBA" id="ARBA00023136"/>
    </source>
</evidence>
<dbReference type="Pfam" id="PF02417">
    <property type="entry name" value="Chromate_transp"/>
    <property type="match status" value="2"/>
</dbReference>
<dbReference type="AlphaFoldDB" id="A0A369UJK1"/>
<dbReference type="OrthoDB" id="8969999at2"/>
<keyword evidence="6 7" id="KW-0472">Membrane</keyword>
<dbReference type="Proteomes" id="UP000253782">
    <property type="component" value="Unassembled WGS sequence"/>
</dbReference>
<reference evidence="8 9" key="1">
    <citation type="submission" date="2018-07" db="EMBL/GenBank/DDBJ databases">
        <title>Dyella tabacisoli L4-6T, whole genome shotgun sequence.</title>
        <authorList>
            <person name="Zhou X.-K."/>
            <person name="Li W.-J."/>
            <person name="Duan Y.-Q."/>
        </authorList>
    </citation>
    <scope>NUCLEOTIDE SEQUENCE [LARGE SCALE GENOMIC DNA]</scope>
    <source>
        <strain evidence="8 9">L4-6</strain>
    </source>
</reference>